<dbReference type="EMBL" id="FQUU01000001">
    <property type="protein sequence ID" value="SHE33790.1"/>
    <property type="molecule type" value="Genomic_DNA"/>
</dbReference>
<dbReference type="InterPro" id="IPR002656">
    <property type="entry name" value="Acyl_transf_3_dom"/>
</dbReference>
<evidence type="ECO:0000313" key="4">
    <source>
        <dbReference type="EMBL" id="SHE33790.1"/>
    </source>
</evidence>
<reference evidence="4 5" key="1">
    <citation type="submission" date="2016-11" db="EMBL/GenBank/DDBJ databases">
        <authorList>
            <person name="Jaros S."/>
            <person name="Januszkiewicz K."/>
            <person name="Wedrychowicz H."/>
        </authorList>
    </citation>
    <scope>NUCLEOTIDE SEQUENCE [LARGE SCALE GENOMIC DNA]</scope>
    <source>
        <strain evidence="4 5">DSM 18119</strain>
    </source>
</reference>
<evidence type="ECO:0000256" key="1">
    <source>
        <dbReference type="SAM" id="MobiDB-lite"/>
    </source>
</evidence>
<name>A0A1M4SNI7_9BACT</name>
<dbReference type="OrthoDB" id="9816048at2"/>
<dbReference type="Pfam" id="PF01757">
    <property type="entry name" value="Acyl_transf_3"/>
    <property type="match status" value="1"/>
</dbReference>
<feature type="transmembrane region" description="Helical" evidence="2">
    <location>
        <begin position="90"/>
        <end position="110"/>
    </location>
</feature>
<dbReference type="PANTHER" id="PTHR37312:SF1">
    <property type="entry name" value="MEMBRANE-BOUND ACYLTRANSFERASE YKRP-RELATED"/>
    <property type="match status" value="1"/>
</dbReference>
<evidence type="ECO:0000259" key="3">
    <source>
        <dbReference type="Pfam" id="PF01757"/>
    </source>
</evidence>
<feature type="transmembrane region" description="Helical" evidence="2">
    <location>
        <begin position="50"/>
        <end position="70"/>
    </location>
</feature>
<feature type="transmembrane region" description="Helical" evidence="2">
    <location>
        <begin position="130"/>
        <end position="147"/>
    </location>
</feature>
<protein>
    <submittedName>
        <fullName evidence="4">Fucose 4-O-acetylase</fullName>
    </submittedName>
</protein>
<dbReference type="Proteomes" id="UP000184048">
    <property type="component" value="Unassembled WGS sequence"/>
</dbReference>
<feature type="compositionally biased region" description="Polar residues" evidence="1">
    <location>
        <begin position="346"/>
        <end position="359"/>
    </location>
</feature>
<dbReference type="PANTHER" id="PTHR37312">
    <property type="entry name" value="MEMBRANE-BOUND ACYLTRANSFERASE YKRP-RELATED"/>
    <property type="match status" value="1"/>
</dbReference>
<feature type="transmembrane region" description="Helical" evidence="2">
    <location>
        <begin position="302"/>
        <end position="334"/>
    </location>
</feature>
<feature type="domain" description="Acyltransferase 3" evidence="3">
    <location>
        <begin position="11"/>
        <end position="319"/>
    </location>
</feature>
<accession>A0A1M4SNI7</accession>
<gene>
    <name evidence="4" type="ORF">SAMN02745131_00178</name>
</gene>
<feature type="transmembrane region" description="Helical" evidence="2">
    <location>
        <begin position="183"/>
        <end position="204"/>
    </location>
</feature>
<organism evidence="4 5">
    <name type="scientific">Flavisolibacter ginsengisoli DSM 18119</name>
    <dbReference type="NCBI Taxonomy" id="1121884"/>
    <lineage>
        <taxon>Bacteria</taxon>
        <taxon>Pseudomonadati</taxon>
        <taxon>Bacteroidota</taxon>
        <taxon>Chitinophagia</taxon>
        <taxon>Chitinophagales</taxon>
        <taxon>Chitinophagaceae</taxon>
        <taxon>Flavisolibacter</taxon>
    </lineage>
</organism>
<feature type="transmembrane region" description="Helical" evidence="2">
    <location>
        <begin position="12"/>
        <end position="30"/>
    </location>
</feature>
<keyword evidence="2" id="KW-1133">Transmembrane helix</keyword>
<sequence length="370" mass="42361">MHKSTTVKKNLYVESLRGIAIILVVFGHIIGSDNTGGMKVADHSIFRYLYFSLEYIRLPLFTVISGWVYANRPIFFYNRNVFLRNKIRRLLIPLITVSTLLFLLRIVTPGTNSSPEFSDIWKNIFFPYDIYWYIYSLFIIFLGIIVIDSQPFFHSLKGWAITLVASLCLLFISSAYLEAVPNFFSFKGAIYLFPFFLFGISLFRYKKIILKKGYEIGLAILFLIGIGIQQLSWFGVLPLQGRISILAFVVGVSGVYLLFRLRLKSNMLIWIGQYAYEIFLFHVFFTGGTRIALLRMGIENKWAILVLALMISILIPILLQKLFSQSGLLSLLFLGRSLKNKKRSSIPVSSTPNLRNPSSEELLENSMASK</sequence>
<dbReference type="AlphaFoldDB" id="A0A1M4SNI7"/>
<feature type="transmembrane region" description="Helical" evidence="2">
    <location>
        <begin position="275"/>
        <end position="296"/>
    </location>
</feature>
<feature type="transmembrane region" description="Helical" evidence="2">
    <location>
        <begin position="243"/>
        <end position="263"/>
    </location>
</feature>
<dbReference type="GO" id="GO:0016747">
    <property type="term" value="F:acyltransferase activity, transferring groups other than amino-acyl groups"/>
    <property type="evidence" value="ECO:0007669"/>
    <property type="project" value="InterPro"/>
</dbReference>
<keyword evidence="2" id="KW-0812">Transmembrane</keyword>
<feature type="region of interest" description="Disordered" evidence="1">
    <location>
        <begin position="343"/>
        <end position="370"/>
    </location>
</feature>
<keyword evidence="5" id="KW-1185">Reference proteome</keyword>
<feature type="transmembrane region" description="Helical" evidence="2">
    <location>
        <begin position="216"/>
        <end position="237"/>
    </location>
</feature>
<proteinExistence type="predicted"/>
<evidence type="ECO:0000313" key="5">
    <source>
        <dbReference type="Proteomes" id="UP000184048"/>
    </source>
</evidence>
<dbReference type="InterPro" id="IPR052734">
    <property type="entry name" value="Nod_factor_acetyltransferase"/>
</dbReference>
<dbReference type="RefSeq" id="WP_072833345.1">
    <property type="nucleotide sequence ID" value="NZ_FQUU01000001.1"/>
</dbReference>
<feature type="transmembrane region" description="Helical" evidence="2">
    <location>
        <begin position="159"/>
        <end position="177"/>
    </location>
</feature>
<dbReference type="STRING" id="1121884.SAMN02745131_00178"/>
<keyword evidence="2" id="KW-0472">Membrane</keyword>
<evidence type="ECO:0000256" key="2">
    <source>
        <dbReference type="SAM" id="Phobius"/>
    </source>
</evidence>